<dbReference type="SUPFAM" id="SSF51556">
    <property type="entry name" value="Metallo-dependent hydrolases"/>
    <property type="match status" value="1"/>
</dbReference>
<keyword evidence="1" id="KW-0479">Metal-binding</keyword>
<dbReference type="PIRSF" id="PIRSF005295">
    <property type="entry name" value="UCP005295_TatD"/>
    <property type="match status" value="1"/>
</dbReference>
<dbReference type="AlphaFoldDB" id="A0A932CQH7"/>
<dbReference type="InterPro" id="IPR032466">
    <property type="entry name" value="Metal_Hydrolase"/>
</dbReference>
<dbReference type="PANTHER" id="PTHR42658:SF1">
    <property type="entry name" value="HYDROLASE TATD"/>
    <property type="match status" value="1"/>
</dbReference>
<dbReference type="EMBL" id="JACPRF010000376">
    <property type="protein sequence ID" value="MBI2877646.1"/>
    <property type="molecule type" value="Genomic_DNA"/>
</dbReference>
<dbReference type="InterPro" id="IPR012022">
    <property type="entry name" value="UCP005295"/>
</dbReference>
<sequence>MRIFDAHIHSDCRGLEDFHQMALCGTEAVVTCAHDSLRFSAAASILDHFQRLLDWEIRRIEQSTIRPYVALGIHPMALPLPGTEEVLRRLPELLTTDRVVALGEVGLQKGDGLEIEVLTAQLEIARMLDLPVILHNPEKRKGEVTRQLLTVVAQVGLPRELVLIDHVNEETIETVREAGTWVGLSVHPFMLSPQRAAELIRKYGADRVILSSDVASASADIYALPRTGLELRRAQVNRETIERCLFQNARTFYRVDWS</sequence>
<organism evidence="2 3">
    <name type="scientific">Tectimicrobiota bacterium</name>
    <dbReference type="NCBI Taxonomy" id="2528274"/>
    <lineage>
        <taxon>Bacteria</taxon>
        <taxon>Pseudomonadati</taxon>
        <taxon>Nitrospinota/Tectimicrobiota group</taxon>
        <taxon>Candidatus Tectimicrobiota</taxon>
    </lineage>
</organism>
<evidence type="ECO:0000256" key="1">
    <source>
        <dbReference type="PIRNR" id="PIRNR005295"/>
    </source>
</evidence>
<accession>A0A932CQH7</accession>
<dbReference type="InterPro" id="IPR001130">
    <property type="entry name" value="TatD-like"/>
</dbReference>
<gene>
    <name evidence="2" type="ORF">HYY20_12270</name>
</gene>
<comment type="similarity">
    <text evidence="1">Belongs to the metallo-dependent hydrolases superfamily.</text>
</comment>
<keyword evidence="1 2" id="KW-0378">Hydrolase</keyword>
<comment type="caution">
    <text evidence="2">The sequence shown here is derived from an EMBL/GenBank/DDBJ whole genome shotgun (WGS) entry which is preliminary data.</text>
</comment>
<reference evidence="2" key="1">
    <citation type="submission" date="2020-07" db="EMBL/GenBank/DDBJ databases">
        <title>Huge and variable diversity of episymbiotic CPR bacteria and DPANN archaea in groundwater ecosystems.</title>
        <authorList>
            <person name="He C.Y."/>
            <person name="Keren R."/>
            <person name="Whittaker M."/>
            <person name="Farag I.F."/>
            <person name="Doudna J."/>
            <person name="Cate J.H.D."/>
            <person name="Banfield J.F."/>
        </authorList>
    </citation>
    <scope>NUCLEOTIDE SEQUENCE</scope>
    <source>
        <strain evidence="2">NC_groundwater_672_Ag_B-0.1um_62_36</strain>
    </source>
</reference>
<proteinExistence type="inferred from homology"/>
<name>A0A932CQH7_UNCTE</name>
<dbReference type="GO" id="GO:0016788">
    <property type="term" value="F:hydrolase activity, acting on ester bonds"/>
    <property type="evidence" value="ECO:0007669"/>
    <property type="project" value="UniProtKB-UniRule"/>
</dbReference>
<dbReference type="Proteomes" id="UP000769766">
    <property type="component" value="Unassembled WGS sequence"/>
</dbReference>
<protein>
    <submittedName>
        <fullName evidence="2">TatD family hydrolase</fullName>
    </submittedName>
</protein>
<dbReference type="PANTHER" id="PTHR42658">
    <property type="entry name" value="HYDROLASE TATD"/>
    <property type="match status" value="1"/>
</dbReference>
<dbReference type="Gene3D" id="3.20.20.140">
    <property type="entry name" value="Metal-dependent hydrolases"/>
    <property type="match status" value="1"/>
</dbReference>
<evidence type="ECO:0000313" key="3">
    <source>
        <dbReference type="Proteomes" id="UP000769766"/>
    </source>
</evidence>
<dbReference type="GO" id="GO:0046872">
    <property type="term" value="F:metal ion binding"/>
    <property type="evidence" value="ECO:0007669"/>
    <property type="project" value="UniProtKB-KW"/>
</dbReference>
<evidence type="ECO:0000313" key="2">
    <source>
        <dbReference type="EMBL" id="MBI2877646.1"/>
    </source>
</evidence>
<dbReference type="Pfam" id="PF01026">
    <property type="entry name" value="TatD_DNase"/>
    <property type="match status" value="1"/>
</dbReference>